<sequence length="380" mass="42040">MVRSHQLLPPASQFCLRVNFVKFSSLCSDQPGLRLWLNPPALNPRARGWRARQRPPGEGGEVDLTRSGQLERLAGAPSPVPGEAARESFCFQLFFSRPLLPAAAPRVPWSPLESPACVLLEQHWRVSSMAQSKANGSHYALTAIGLGMLVLGVIMAMWNLVPGFSAAEKPTAQGNKTEVGSGLLKSKTFSVAYVLVGAGVMLLLLSICLSIRDKRKQRQSEELARVQHQTGAVPRAQEEDSQEEEEEEEEDEAASSRYYVPSYEEVMQTHYTEGPELQQSPRMSVSLPSYESLTGLDDTTPTRAEVETSAGHPPARQNSRLAKRLKPLKVRRIKSEKLHLKDFRINLPDKNVPPPSIEPLTPPPQYDEVQEKAADARPPD</sequence>
<gene>
    <name evidence="3" type="ORF">MONAX_5E039632</name>
</gene>
<keyword evidence="4" id="KW-1185">Reference proteome</keyword>
<dbReference type="Proteomes" id="UP000335636">
    <property type="component" value="Unassembled WGS sequence"/>
</dbReference>
<keyword evidence="2" id="KW-0472">Membrane</keyword>
<feature type="compositionally biased region" description="Acidic residues" evidence="1">
    <location>
        <begin position="239"/>
        <end position="253"/>
    </location>
</feature>
<organism evidence="3 4">
    <name type="scientific">Marmota monax</name>
    <name type="common">Woodchuck</name>
    <dbReference type="NCBI Taxonomy" id="9995"/>
    <lineage>
        <taxon>Eukaryota</taxon>
        <taxon>Metazoa</taxon>
        <taxon>Chordata</taxon>
        <taxon>Craniata</taxon>
        <taxon>Vertebrata</taxon>
        <taxon>Euteleostomi</taxon>
        <taxon>Mammalia</taxon>
        <taxon>Eutheria</taxon>
        <taxon>Euarchontoglires</taxon>
        <taxon>Glires</taxon>
        <taxon>Rodentia</taxon>
        <taxon>Sciuromorpha</taxon>
        <taxon>Sciuridae</taxon>
        <taxon>Xerinae</taxon>
        <taxon>Marmotini</taxon>
        <taxon>Marmota</taxon>
    </lineage>
</organism>
<dbReference type="InterPro" id="IPR029265">
    <property type="entry name" value="TMEM51"/>
</dbReference>
<feature type="region of interest" description="Disordered" evidence="1">
    <location>
        <begin position="274"/>
        <end position="380"/>
    </location>
</feature>
<evidence type="ECO:0000256" key="2">
    <source>
        <dbReference type="SAM" id="Phobius"/>
    </source>
</evidence>
<feature type="compositionally biased region" description="Pro residues" evidence="1">
    <location>
        <begin position="351"/>
        <end position="365"/>
    </location>
</feature>
<name>A0A5E4A1A8_MARMO</name>
<feature type="transmembrane region" description="Helical" evidence="2">
    <location>
        <begin position="139"/>
        <end position="161"/>
    </location>
</feature>
<dbReference type="AlphaFoldDB" id="A0A5E4A1A8"/>
<reference evidence="3" key="1">
    <citation type="submission" date="2019-04" db="EMBL/GenBank/DDBJ databases">
        <authorList>
            <person name="Alioto T."/>
            <person name="Alioto T."/>
        </authorList>
    </citation>
    <scope>NUCLEOTIDE SEQUENCE [LARGE SCALE GENOMIC DNA]</scope>
</reference>
<dbReference type="Pfam" id="PF15345">
    <property type="entry name" value="TMEM51"/>
    <property type="match status" value="1"/>
</dbReference>
<feature type="region of interest" description="Disordered" evidence="1">
    <location>
        <begin position="220"/>
        <end position="259"/>
    </location>
</feature>
<keyword evidence="2" id="KW-0812">Transmembrane</keyword>
<feature type="compositionally biased region" description="Basic and acidic residues" evidence="1">
    <location>
        <begin position="333"/>
        <end position="344"/>
    </location>
</feature>
<feature type="compositionally biased region" description="Basic and acidic residues" evidence="1">
    <location>
        <begin position="369"/>
        <end position="380"/>
    </location>
</feature>
<dbReference type="PANTHER" id="PTHR16015">
    <property type="entry name" value="TRANSMEMBRANE PROTEIN 51"/>
    <property type="match status" value="1"/>
</dbReference>
<feature type="compositionally biased region" description="Basic residues" evidence="1">
    <location>
        <begin position="321"/>
        <end position="332"/>
    </location>
</feature>
<evidence type="ECO:0000256" key="1">
    <source>
        <dbReference type="SAM" id="MobiDB-lite"/>
    </source>
</evidence>
<feature type="region of interest" description="Disordered" evidence="1">
    <location>
        <begin position="46"/>
        <end position="77"/>
    </location>
</feature>
<proteinExistence type="predicted"/>
<accession>A0A5E4A1A8</accession>
<dbReference type="EMBL" id="CABDUW010000001">
    <property type="protein sequence ID" value="VTJ50626.1"/>
    <property type="molecule type" value="Genomic_DNA"/>
</dbReference>
<evidence type="ECO:0008006" key="5">
    <source>
        <dbReference type="Google" id="ProtNLM"/>
    </source>
</evidence>
<feature type="compositionally biased region" description="Polar residues" evidence="1">
    <location>
        <begin position="277"/>
        <end position="302"/>
    </location>
</feature>
<evidence type="ECO:0000313" key="3">
    <source>
        <dbReference type="EMBL" id="VTJ50626.1"/>
    </source>
</evidence>
<evidence type="ECO:0000313" key="4">
    <source>
        <dbReference type="Proteomes" id="UP000335636"/>
    </source>
</evidence>
<protein>
    <recommendedName>
        <fullName evidence="5">Transmembrane protein 51</fullName>
    </recommendedName>
</protein>
<keyword evidence="2" id="KW-1133">Transmembrane helix</keyword>
<comment type="caution">
    <text evidence="3">The sequence shown here is derived from an EMBL/GenBank/DDBJ whole genome shotgun (WGS) entry which is preliminary data.</text>
</comment>
<feature type="transmembrane region" description="Helical" evidence="2">
    <location>
        <begin position="191"/>
        <end position="211"/>
    </location>
</feature>
<dbReference type="PANTHER" id="PTHR16015:SF0">
    <property type="entry name" value="TRANSMEMBRANE PROTEIN 51"/>
    <property type="match status" value="1"/>
</dbReference>